<evidence type="ECO:0000256" key="5">
    <source>
        <dbReference type="ARBA" id="ARBA00024032"/>
    </source>
</evidence>
<feature type="compositionally biased region" description="Polar residues" evidence="10">
    <location>
        <begin position="151"/>
        <end position="163"/>
    </location>
</feature>
<evidence type="ECO:0000256" key="7">
    <source>
        <dbReference type="ARBA" id="ARBA00041070"/>
    </source>
</evidence>
<evidence type="ECO:0000256" key="3">
    <source>
        <dbReference type="ARBA" id="ARBA00022723"/>
    </source>
</evidence>
<organism evidence="12 13">
    <name type="scientific">Aspergillus ochraceoroseus IBT 24754</name>
    <dbReference type="NCBI Taxonomy" id="1392256"/>
    <lineage>
        <taxon>Eukaryota</taxon>
        <taxon>Fungi</taxon>
        <taxon>Dikarya</taxon>
        <taxon>Ascomycota</taxon>
        <taxon>Pezizomycotina</taxon>
        <taxon>Eurotiomycetes</taxon>
        <taxon>Eurotiomycetidae</taxon>
        <taxon>Eurotiales</taxon>
        <taxon>Aspergillaceae</taxon>
        <taxon>Aspergillus</taxon>
        <taxon>Aspergillus subgen. Nidulantes</taxon>
    </lineage>
</organism>
<dbReference type="PROSITE" id="PS51074">
    <property type="entry name" value="DPH_MB"/>
    <property type="match status" value="1"/>
</dbReference>
<evidence type="ECO:0000256" key="10">
    <source>
        <dbReference type="SAM" id="MobiDB-lite"/>
    </source>
</evidence>
<dbReference type="Gene3D" id="3.10.660.10">
    <property type="entry name" value="DPH Zinc finger"/>
    <property type="match status" value="1"/>
</dbReference>
<comment type="caution">
    <text evidence="12">The sequence shown here is derived from an EMBL/GenBank/DDBJ whole genome shotgun (WGS) entry which is preliminary data.</text>
</comment>
<dbReference type="UniPathway" id="UPA00559"/>
<proteinExistence type="inferred from homology"/>
<comment type="catalytic activity">
    <reaction evidence="6">
        <text>[3Fe-4S](1+)-[protein] + Fe(2+)-[Dph3] = [3Fe-4S](0)-[protein] + Fe(3+)-[Dph3]</text>
        <dbReference type="Rhea" id="RHEA:71235"/>
        <dbReference type="Rhea" id="RHEA-COMP:17996"/>
        <dbReference type="Rhea" id="RHEA-COMP:17997"/>
        <dbReference type="Rhea" id="RHEA-COMP:18002"/>
        <dbReference type="Rhea" id="RHEA-COMP:18003"/>
        <dbReference type="ChEBI" id="CHEBI:29033"/>
        <dbReference type="ChEBI" id="CHEBI:29034"/>
        <dbReference type="ChEBI" id="CHEBI:33751"/>
        <dbReference type="ChEBI" id="CHEBI:47402"/>
        <dbReference type="ChEBI" id="CHEBI:83228"/>
    </reaction>
</comment>
<feature type="region of interest" description="Disordered" evidence="10">
    <location>
        <begin position="151"/>
        <end position="175"/>
    </location>
</feature>
<reference evidence="12 13" key="1">
    <citation type="journal article" date="2018" name="Proc. Natl. Acad. Sci. U.S.A.">
        <title>Linking secondary metabolites to gene clusters through genome sequencing of six diverse Aspergillus species.</title>
        <authorList>
            <person name="Kaerboelling I."/>
            <person name="Vesth T.C."/>
            <person name="Frisvad J.C."/>
            <person name="Nybo J.L."/>
            <person name="Theobald S."/>
            <person name="Kuo A."/>
            <person name="Bowyer P."/>
            <person name="Matsuda Y."/>
            <person name="Mondo S."/>
            <person name="Lyhne E.K."/>
            <person name="Kogle M.E."/>
            <person name="Clum A."/>
            <person name="Lipzen A."/>
            <person name="Salamov A."/>
            <person name="Ngan C.Y."/>
            <person name="Daum C."/>
            <person name="Chiniquy J."/>
            <person name="Barry K."/>
            <person name="LaButti K."/>
            <person name="Haridas S."/>
            <person name="Simmons B.A."/>
            <person name="Magnuson J.K."/>
            <person name="Mortensen U.H."/>
            <person name="Larsen T.O."/>
            <person name="Grigoriev I.V."/>
            <person name="Baker S.E."/>
            <person name="Andersen M.R."/>
        </authorList>
    </citation>
    <scope>NUCLEOTIDE SEQUENCE [LARGE SCALE GENOMIC DNA]</scope>
    <source>
        <strain evidence="12 13">IBT 24754</strain>
    </source>
</reference>
<dbReference type="Proteomes" id="UP000244073">
    <property type="component" value="Unassembled WGS sequence"/>
</dbReference>
<dbReference type="PANTHER" id="PTHR21454:SF31">
    <property type="entry name" value="DIPHTHAMIDE BIOSYNTHESIS PROTEIN 3"/>
    <property type="match status" value="1"/>
</dbReference>
<dbReference type="GO" id="GO:0046872">
    <property type="term" value="F:metal ion binding"/>
    <property type="evidence" value="ECO:0007669"/>
    <property type="project" value="UniProtKB-KW"/>
</dbReference>
<sequence>MIPPCDPTILETNPHFKRLYQHLTTTLLNPDGSTRANDAQPTRKAVQEELRDCQLRNAKKQIKTQTLRQMAFNPDSELPDDCREPIAVVSLFLESSPSQLDQNDQCNGGGDVHTFIAPDIDKFYSNLHMMMPSFAKVLSSTMRDLRMLTNPGDTAGSSTSASIEDSRPHIRTRSRSKLAPSIPLSSQISGRLRALREMQFSELPASRTQMAATAAEVLALRTEVLERTVTLLERAKHGALARATKAKAEHLATVAHGVEGKLNVMRLDILAAIHTPEVSAALNRYHQHLRDTRERLEERREAALEELKAYEDADSATNSGIRGPAKSGPIGEIARRYGTLIREIEDVKTEIHRLGGKMADDAISIYDEIEIEDMTFDPNIQIYHYPCPCGDRFEIAIDDLRDGEDIAVCPSCSLMIRVIFDVVCLPS</sequence>
<keyword evidence="3" id="KW-0479">Metal-binding</keyword>
<feature type="coiled-coil region" evidence="9">
    <location>
        <begin position="286"/>
        <end position="313"/>
    </location>
</feature>
<dbReference type="GO" id="GO:0017183">
    <property type="term" value="P:protein histidyl modification to diphthamide"/>
    <property type="evidence" value="ECO:0007669"/>
    <property type="project" value="UniProtKB-UniPathway"/>
</dbReference>
<evidence type="ECO:0000256" key="6">
    <source>
        <dbReference type="ARBA" id="ARBA00036267"/>
    </source>
</evidence>
<feature type="domain" description="DPH-type MB" evidence="11">
    <location>
        <begin position="365"/>
        <end position="421"/>
    </location>
</feature>
<evidence type="ECO:0000256" key="8">
    <source>
        <dbReference type="ARBA" id="ARBA00048125"/>
    </source>
</evidence>
<dbReference type="RefSeq" id="XP_040755680.1">
    <property type="nucleotide sequence ID" value="XM_040898739.1"/>
</dbReference>
<comment type="cofactor">
    <cofactor evidence="1">
        <name>Fe(2+)</name>
        <dbReference type="ChEBI" id="CHEBI:29033"/>
    </cofactor>
</comment>
<evidence type="ECO:0000256" key="1">
    <source>
        <dbReference type="ARBA" id="ARBA00001954"/>
    </source>
</evidence>
<dbReference type="OrthoDB" id="66964at2759"/>
<dbReference type="SUPFAM" id="SSF144217">
    <property type="entry name" value="CSL zinc finger"/>
    <property type="match status" value="1"/>
</dbReference>
<evidence type="ECO:0000313" key="13">
    <source>
        <dbReference type="Proteomes" id="UP000244073"/>
    </source>
</evidence>
<dbReference type="VEuPathDB" id="FungiDB:P175DRAFT_0513295"/>
<dbReference type="AlphaFoldDB" id="A0A2T5M6X7"/>
<gene>
    <name evidence="12" type="ORF">P175DRAFT_0513295</name>
</gene>
<name>A0A2T5M6X7_9EURO</name>
<dbReference type="InterPro" id="IPR036671">
    <property type="entry name" value="DPH_MB_sf"/>
</dbReference>
<evidence type="ECO:0000256" key="2">
    <source>
        <dbReference type="ARBA" id="ARBA00005156"/>
    </source>
</evidence>
<evidence type="ECO:0000259" key="11">
    <source>
        <dbReference type="PROSITE" id="PS51074"/>
    </source>
</evidence>
<dbReference type="PANTHER" id="PTHR21454">
    <property type="entry name" value="DPH3 HOMOLOG-RELATED"/>
    <property type="match status" value="1"/>
</dbReference>
<dbReference type="InterPro" id="IPR044248">
    <property type="entry name" value="DPH3/4-like"/>
</dbReference>
<evidence type="ECO:0000256" key="9">
    <source>
        <dbReference type="SAM" id="Coils"/>
    </source>
</evidence>
<evidence type="ECO:0000313" key="12">
    <source>
        <dbReference type="EMBL" id="PTU24288.1"/>
    </source>
</evidence>
<accession>A0A2T5M6X7</accession>
<comment type="pathway">
    <text evidence="2">Protein modification; peptidyl-diphthamide biosynthesis.</text>
</comment>
<comment type="similarity">
    <text evidence="5">Belongs to the DPH3 family.</text>
</comment>
<dbReference type="EMBL" id="MSFN02000001">
    <property type="protein sequence ID" value="PTU24288.1"/>
    <property type="molecule type" value="Genomic_DNA"/>
</dbReference>
<keyword evidence="4" id="KW-0408">Iron</keyword>
<comment type="catalytic activity">
    <reaction evidence="8">
        <text>2 [3Fe-4S](0)-[protein] + 2 Fe(2+)-[Dph3] + NADH = 2 [4Fe-4S](1+)-[protein] + 2 [Dph3] + NAD(+) + H(+)</text>
        <dbReference type="Rhea" id="RHEA:71239"/>
        <dbReference type="Rhea" id="RHEA-COMP:17997"/>
        <dbReference type="Rhea" id="RHEA-COMP:17998"/>
        <dbReference type="Rhea" id="RHEA-COMP:18001"/>
        <dbReference type="Rhea" id="RHEA-COMP:18002"/>
        <dbReference type="ChEBI" id="CHEBI:15378"/>
        <dbReference type="ChEBI" id="CHEBI:29033"/>
        <dbReference type="ChEBI" id="CHEBI:33723"/>
        <dbReference type="ChEBI" id="CHEBI:47402"/>
        <dbReference type="ChEBI" id="CHEBI:57540"/>
        <dbReference type="ChEBI" id="CHEBI:57945"/>
        <dbReference type="ChEBI" id="CHEBI:83228"/>
    </reaction>
</comment>
<dbReference type="Pfam" id="PF05207">
    <property type="entry name" value="Zn_ribbon_CSL"/>
    <property type="match status" value="1"/>
</dbReference>
<evidence type="ECO:0000256" key="4">
    <source>
        <dbReference type="ARBA" id="ARBA00023004"/>
    </source>
</evidence>
<dbReference type="GeneID" id="63815621"/>
<dbReference type="InterPro" id="IPR007872">
    <property type="entry name" value="DPH_MB_dom"/>
</dbReference>
<dbReference type="FunFam" id="3.10.660.10:FF:000001">
    <property type="entry name" value="Diphthamide biosynthesis 3"/>
    <property type="match status" value="1"/>
</dbReference>
<keyword evidence="9" id="KW-0175">Coiled coil</keyword>
<protein>
    <recommendedName>
        <fullName evidence="7">Diphthamide biosynthesis protein 3</fullName>
    </recommendedName>
</protein>